<evidence type="ECO:0000256" key="6">
    <source>
        <dbReference type="PROSITE-ProRule" id="PRU00169"/>
    </source>
</evidence>
<dbReference type="GO" id="GO:0006355">
    <property type="term" value="P:regulation of DNA-templated transcription"/>
    <property type="evidence" value="ECO:0007669"/>
    <property type="project" value="InterPro"/>
</dbReference>
<keyword evidence="3" id="KW-0805">Transcription regulation</keyword>
<dbReference type="GO" id="GO:0032993">
    <property type="term" value="C:protein-DNA complex"/>
    <property type="evidence" value="ECO:0007669"/>
    <property type="project" value="TreeGrafter"/>
</dbReference>
<evidence type="ECO:0000256" key="3">
    <source>
        <dbReference type="ARBA" id="ARBA00023015"/>
    </source>
</evidence>
<evidence type="ECO:0000256" key="2">
    <source>
        <dbReference type="ARBA" id="ARBA00023012"/>
    </source>
</evidence>
<dbReference type="SMART" id="SM00862">
    <property type="entry name" value="Trans_reg_C"/>
    <property type="match status" value="1"/>
</dbReference>
<sequence length="225" mass="24916">MRILVVEDEPSIATFITEGLNDAGYATDHAADGAEALYWAGIAEYDVIVLDVMLPDTDGLLVCAALRARGIAAPVLMVTARDAIDDRVAGLDSGADDYLVKPFAFAELLARIRALLRREPVFRGLVLQMADLTLDTVSRVVRRGDQTITLTSKEYSLLEFLLRHPNQTLTRTAIAEHVWNYDFDNVSNLIDVHIFGLRRKIDDAYQLKLLHTVRGVGYRLSSEGG</sequence>
<dbReference type="SUPFAM" id="SSF52172">
    <property type="entry name" value="CheY-like"/>
    <property type="match status" value="1"/>
</dbReference>
<protein>
    <submittedName>
        <fullName evidence="10">Transcriptional regulator</fullName>
    </submittedName>
</protein>
<dbReference type="InterPro" id="IPR039420">
    <property type="entry name" value="WalR-like"/>
</dbReference>
<feature type="DNA-binding region" description="OmpR/PhoB-type" evidence="7">
    <location>
        <begin position="124"/>
        <end position="222"/>
    </location>
</feature>
<dbReference type="Gene3D" id="6.10.250.690">
    <property type="match status" value="1"/>
</dbReference>
<dbReference type="SMART" id="SM00448">
    <property type="entry name" value="REC"/>
    <property type="match status" value="1"/>
</dbReference>
<dbReference type="InterPro" id="IPR011006">
    <property type="entry name" value="CheY-like_superfamily"/>
</dbReference>
<dbReference type="FunFam" id="1.10.10.10:FF:000005">
    <property type="entry name" value="Two-component system response regulator"/>
    <property type="match status" value="1"/>
</dbReference>
<dbReference type="Proteomes" id="UP000050509">
    <property type="component" value="Unassembled WGS sequence"/>
</dbReference>
<dbReference type="PANTHER" id="PTHR48111">
    <property type="entry name" value="REGULATOR OF RPOS"/>
    <property type="match status" value="1"/>
</dbReference>
<accession>A0A0P9DSY2</accession>
<dbReference type="GO" id="GO:0000976">
    <property type="term" value="F:transcription cis-regulatory region binding"/>
    <property type="evidence" value="ECO:0007669"/>
    <property type="project" value="TreeGrafter"/>
</dbReference>
<evidence type="ECO:0000313" key="11">
    <source>
        <dbReference type="Proteomes" id="UP000050509"/>
    </source>
</evidence>
<dbReference type="PROSITE" id="PS50110">
    <property type="entry name" value="RESPONSE_REGULATORY"/>
    <property type="match status" value="1"/>
</dbReference>
<dbReference type="InterPro" id="IPR036388">
    <property type="entry name" value="WH-like_DNA-bd_sf"/>
</dbReference>
<dbReference type="InterPro" id="IPR001867">
    <property type="entry name" value="OmpR/PhoB-type_DNA-bd"/>
</dbReference>
<dbReference type="FunFam" id="3.40.50.2300:FF:000001">
    <property type="entry name" value="DNA-binding response regulator PhoB"/>
    <property type="match status" value="1"/>
</dbReference>
<evidence type="ECO:0000259" key="8">
    <source>
        <dbReference type="PROSITE" id="PS50110"/>
    </source>
</evidence>
<keyword evidence="2" id="KW-0902">Two-component regulatory system</keyword>
<feature type="modified residue" description="4-aspartylphosphate" evidence="6">
    <location>
        <position position="51"/>
    </location>
</feature>
<dbReference type="CDD" id="cd17624">
    <property type="entry name" value="REC_OmpR_PmrA-like"/>
    <property type="match status" value="1"/>
</dbReference>
<dbReference type="AlphaFoldDB" id="A0A0P9DSY2"/>
<evidence type="ECO:0000259" key="9">
    <source>
        <dbReference type="PROSITE" id="PS51755"/>
    </source>
</evidence>
<reference evidence="10 11" key="1">
    <citation type="submission" date="2015-09" db="EMBL/GenBank/DDBJ databases">
        <title>Draft genome sequence of Kouleothrix aurantiaca JCM 19913.</title>
        <authorList>
            <person name="Hemp J."/>
        </authorList>
    </citation>
    <scope>NUCLEOTIDE SEQUENCE [LARGE SCALE GENOMIC DNA]</scope>
    <source>
        <strain evidence="10 11">COM-B</strain>
    </source>
</reference>
<dbReference type="CDD" id="cd00383">
    <property type="entry name" value="trans_reg_C"/>
    <property type="match status" value="1"/>
</dbReference>
<comment type="caution">
    <text evidence="10">The sequence shown here is derived from an EMBL/GenBank/DDBJ whole genome shotgun (WGS) entry which is preliminary data.</text>
</comment>
<gene>
    <name evidence="10" type="ORF">SE17_10565</name>
</gene>
<evidence type="ECO:0000256" key="1">
    <source>
        <dbReference type="ARBA" id="ARBA00022553"/>
    </source>
</evidence>
<keyword evidence="1 6" id="KW-0597">Phosphoprotein</keyword>
<evidence type="ECO:0000256" key="5">
    <source>
        <dbReference type="ARBA" id="ARBA00023163"/>
    </source>
</evidence>
<evidence type="ECO:0000256" key="4">
    <source>
        <dbReference type="ARBA" id="ARBA00023125"/>
    </source>
</evidence>
<dbReference type="Gene3D" id="1.10.10.10">
    <property type="entry name" value="Winged helix-like DNA-binding domain superfamily/Winged helix DNA-binding domain"/>
    <property type="match status" value="1"/>
</dbReference>
<keyword evidence="5" id="KW-0804">Transcription</keyword>
<dbReference type="PROSITE" id="PS51755">
    <property type="entry name" value="OMPR_PHOB"/>
    <property type="match status" value="1"/>
</dbReference>
<evidence type="ECO:0000256" key="7">
    <source>
        <dbReference type="PROSITE-ProRule" id="PRU01091"/>
    </source>
</evidence>
<proteinExistence type="predicted"/>
<dbReference type="PANTHER" id="PTHR48111:SF22">
    <property type="entry name" value="REGULATOR OF RPOS"/>
    <property type="match status" value="1"/>
</dbReference>
<dbReference type="PATRIC" id="fig|186479.3.peg.6110"/>
<dbReference type="Pfam" id="PF00072">
    <property type="entry name" value="Response_reg"/>
    <property type="match status" value="1"/>
</dbReference>
<dbReference type="GO" id="GO:0005829">
    <property type="term" value="C:cytosol"/>
    <property type="evidence" value="ECO:0007669"/>
    <property type="project" value="TreeGrafter"/>
</dbReference>
<evidence type="ECO:0000313" key="10">
    <source>
        <dbReference type="EMBL" id="KPV53278.1"/>
    </source>
</evidence>
<name>A0A0P9DSY2_9CHLR</name>
<dbReference type="Gene3D" id="3.40.50.2300">
    <property type="match status" value="1"/>
</dbReference>
<dbReference type="GO" id="GO:0000156">
    <property type="term" value="F:phosphorelay response regulator activity"/>
    <property type="evidence" value="ECO:0007669"/>
    <property type="project" value="TreeGrafter"/>
</dbReference>
<dbReference type="EMBL" id="LJCR01000295">
    <property type="protein sequence ID" value="KPV53278.1"/>
    <property type="molecule type" value="Genomic_DNA"/>
</dbReference>
<dbReference type="Pfam" id="PF00486">
    <property type="entry name" value="Trans_reg_C"/>
    <property type="match status" value="1"/>
</dbReference>
<dbReference type="InterPro" id="IPR001789">
    <property type="entry name" value="Sig_transdc_resp-reg_receiver"/>
</dbReference>
<organism evidence="10 11">
    <name type="scientific">Kouleothrix aurantiaca</name>
    <dbReference type="NCBI Taxonomy" id="186479"/>
    <lineage>
        <taxon>Bacteria</taxon>
        <taxon>Bacillati</taxon>
        <taxon>Chloroflexota</taxon>
        <taxon>Chloroflexia</taxon>
        <taxon>Chloroflexales</taxon>
        <taxon>Roseiflexineae</taxon>
        <taxon>Roseiflexaceae</taxon>
        <taxon>Kouleothrix</taxon>
    </lineage>
</organism>
<feature type="domain" description="OmpR/PhoB-type" evidence="9">
    <location>
        <begin position="124"/>
        <end position="222"/>
    </location>
</feature>
<feature type="domain" description="Response regulatory" evidence="8">
    <location>
        <begin position="2"/>
        <end position="116"/>
    </location>
</feature>
<keyword evidence="11" id="KW-1185">Reference proteome</keyword>
<keyword evidence="4 7" id="KW-0238">DNA-binding</keyword>